<dbReference type="AlphaFoldDB" id="A0A1J8QGM4"/>
<protein>
    <submittedName>
        <fullName evidence="2">Uncharacterized protein</fullName>
    </submittedName>
</protein>
<keyword evidence="3" id="KW-1185">Reference proteome</keyword>
<accession>A0A1J8QGM4</accession>
<proteinExistence type="predicted"/>
<dbReference type="Proteomes" id="UP000183567">
    <property type="component" value="Unassembled WGS sequence"/>
</dbReference>
<evidence type="ECO:0000256" key="1">
    <source>
        <dbReference type="SAM" id="MobiDB-lite"/>
    </source>
</evidence>
<organism evidence="2 3">
    <name type="scientific">Rhizopogon vesiculosus</name>
    <dbReference type="NCBI Taxonomy" id="180088"/>
    <lineage>
        <taxon>Eukaryota</taxon>
        <taxon>Fungi</taxon>
        <taxon>Dikarya</taxon>
        <taxon>Basidiomycota</taxon>
        <taxon>Agaricomycotina</taxon>
        <taxon>Agaricomycetes</taxon>
        <taxon>Agaricomycetidae</taxon>
        <taxon>Boletales</taxon>
        <taxon>Suillineae</taxon>
        <taxon>Rhizopogonaceae</taxon>
        <taxon>Rhizopogon</taxon>
    </lineage>
</organism>
<evidence type="ECO:0000313" key="2">
    <source>
        <dbReference type="EMBL" id="OJA20854.1"/>
    </source>
</evidence>
<comment type="caution">
    <text evidence="2">The sequence shown here is derived from an EMBL/GenBank/DDBJ whole genome shotgun (WGS) entry which is preliminary data.</text>
</comment>
<reference evidence="2 3" key="1">
    <citation type="submission" date="2016-03" db="EMBL/GenBank/DDBJ databases">
        <title>Comparative genomics of the ectomycorrhizal sister species Rhizopogon vinicolor and Rhizopogon vesiculosus (Basidiomycota: Boletales) reveals a divergence of the mating type B locus.</title>
        <authorList>
            <person name="Mujic A.B."/>
            <person name="Kuo A."/>
            <person name="Tritt A."/>
            <person name="Lipzen A."/>
            <person name="Chen C."/>
            <person name="Johnson J."/>
            <person name="Sharma A."/>
            <person name="Barry K."/>
            <person name="Grigoriev I.V."/>
            <person name="Spatafora J.W."/>
        </authorList>
    </citation>
    <scope>NUCLEOTIDE SEQUENCE [LARGE SCALE GENOMIC DNA]</scope>
    <source>
        <strain evidence="2 3">AM-OR11-056</strain>
    </source>
</reference>
<dbReference type="OrthoDB" id="2449121at2759"/>
<gene>
    <name evidence="2" type="ORF">AZE42_13849</name>
</gene>
<evidence type="ECO:0000313" key="3">
    <source>
        <dbReference type="Proteomes" id="UP000183567"/>
    </source>
</evidence>
<feature type="compositionally biased region" description="Polar residues" evidence="1">
    <location>
        <begin position="1"/>
        <end position="18"/>
    </location>
</feature>
<feature type="non-terminal residue" evidence="2">
    <location>
        <position position="1"/>
    </location>
</feature>
<name>A0A1J8QGM4_9AGAM</name>
<feature type="region of interest" description="Disordered" evidence="1">
    <location>
        <begin position="1"/>
        <end position="41"/>
    </location>
</feature>
<feature type="compositionally biased region" description="Low complexity" evidence="1">
    <location>
        <begin position="29"/>
        <end position="41"/>
    </location>
</feature>
<dbReference type="EMBL" id="LVVM01000343">
    <property type="protein sequence ID" value="OJA20854.1"/>
    <property type="molecule type" value="Genomic_DNA"/>
</dbReference>
<sequence>PGLVTSTTGRESSPSTSHQDSELVEENTPPVSEPEIPVVEPQLSTGLVHDAEEAWEEELEEQEQAGVDIRGWDELREQIKKDLVKGGRTGLPLSQVNQLLLIRNFATLRLKGMGQITASLEIAHQWHEGEGAYFARKVRALAHHYQVFEQLPIEKRGGRENALSPLKDERLQLTCRQWLISQPIGKITSAGI</sequence>
<dbReference type="STRING" id="180088.A0A1J8QGM4"/>